<dbReference type="PANTHER" id="PTHR10219:SF97">
    <property type="entry name" value="GLYCOLIPID TRANSFER PROTEIN"/>
    <property type="match status" value="1"/>
</dbReference>
<keyword evidence="11" id="KW-1185">Reference proteome</keyword>
<evidence type="ECO:0000313" key="10">
    <source>
        <dbReference type="EMBL" id="EPQ04840.1"/>
    </source>
</evidence>
<reference evidence="10 11" key="1">
    <citation type="journal article" date="2013" name="Nat. Commun.">
        <title>Genome analysis reveals insights into physiology and longevity of the Brandt's bat Myotis brandtii.</title>
        <authorList>
            <person name="Seim I."/>
            <person name="Fang X."/>
            <person name="Xiong Z."/>
            <person name="Lobanov A.V."/>
            <person name="Huang Z."/>
            <person name="Ma S."/>
            <person name="Feng Y."/>
            <person name="Turanov A.A."/>
            <person name="Zhu Y."/>
            <person name="Lenz T.L."/>
            <person name="Gerashchenko M.V."/>
            <person name="Fan D."/>
            <person name="Hee Yim S."/>
            <person name="Yao X."/>
            <person name="Jordan D."/>
            <person name="Xiong Y."/>
            <person name="Ma Y."/>
            <person name="Lyapunov A.N."/>
            <person name="Chen G."/>
            <person name="Kulakova O.I."/>
            <person name="Sun Y."/>
            <person name="Lee S.G."/>
            <person name="Bronson R.T."/>
            <person name="Moskalev A.A."/>
            <person name="Sunyaev S.R."/>
            <person name="Zhang G."/>
            <person name="Krogh A."/>
            <person name="Wang J."/>
            <person name="Gladyshev V.N."/>
        </authorList>
    </citation>
    <scope>NUCLEOTIDE SEQUENCE [LARGE SCALE GENOMIC DNA]</scope>
</reference>
<evidence type="ECO:0000256" key="3">
    <source>
        <dbReference type="ARBA" id="ARBA00022448"/>
    </source>
</evidence>
<comment type="subcellular location">
    <subcellularLocation>
        <location evidence="1">Cytoplasm</location>
    </subcellularLocation>
</comment>
<dbReference type="GO" id="GO:0016020">
    <property type="term" value="C:membrane"/>
    <property type="evidence" value="ECO:0007669"/>
    <property type="project" value="TreeGrafter"/>
</dbReference>
<dbReference type="GO" id="GO:1902388">
    <property type="term" value="F:ceramide 1-phosphate transfer activity"/>
    <property type="evidence" value="ECO:0007669"/>
    <property type="project" value="TreeGrafter"/>
</dbReference>
<dbReference type="InterPro" id="IPR036497">
    <property type="entry name" value="GLTP_sf"/>
</dbReference>
<sequence>MVLLAEKLLKPLPADKQIKTGPFLKAVSHLLPYFDCLGSPVFMPIKADISGHITKIKAVYNTDPAKFQTLQNILEAKKEMYGAEWLKVGAMLVLMWLKRGLRFLQVYLQSI</sequence>
<proteinExistence type="inferred from homology"/>
<gene>
    <name evidence="10" type="ORF">D623_10034162</name>
</gene>
<keyword evidence="5" id="KW-0677">Repeat</keyword>
<evidence type="ECO:0000256" key="4">
    <source>
        <dbReference type="ARBA" id="ARBA00022490"/>
    </source>
</evidence>
<name>S7MMW7_MYOBR</name>
<keyword evidence="4" id="KW-0963">Cytoplasm</keyword>
<dbReference type="Gene3D" id="1.10.3520.10">
    <property type="entry name" value="Glycolipid transfer protein"/>
    <property type="match status" value="1"/>
</dbReference>
<comment type="function">
    <text evidence="7">Accelerates the intermembrane transfer of various glycolipids. Catalyzes the transfer of various glycosphingolipids between membranes but does not catalyze the transfer of phospholipids. May be involved in the intracellular translocation of glucosylceramides.</text>
</comment>
<evidence type="ECO:0000313" key="11">
    <source>
        <dbReference type="Proteomes" id="UP000052978"/>
    </source>
</evidence>
<dbReference type="EMBL" id="KE161676">
    <property type="protein sequence ID" value="EPQ04840.1"/>
    <property type="molecule type" value="Genomic_DNA"/>
</dbReference>
<protein>
    <recommendedName>
        <fullName evidence="8">Glycolipid transfer protein</fullName>
    </recommendedName>
</protein>
<evidence type="ECO:0000259" key="9">
    <source>
        <dbReference type="Pfam" id="PF08718"/>
    </source>
</evidence>
<evidence type="ECO:0000256" key="8">
    <source>
        <dbReference type="ARBA" id="ARBA00039340"/>
    </source>
</evidence>
<dbReference type="GO" id="GO:1902387">
    <property type="term" value="F:ceramide 1-phosphate binding"/>
    <property type="evidence" value="ECO:0007669"/>
    <property type="project" value="TreeGrafter"/>
</dbReference>
<dbReference type="AlphaFoldDB" id="S7MMW7"/>
<keyword evidence="6" id="KW-0445">Lipid transport</keyword>
<dbReference type="Pfam" id="PF08718">
    <property type="entry name" value="GLTP"/>
    <property type="match status" value="1"/>
</dbReference>
<evidence type="ECO:0000256" key="5">
    <source>
        <dbReference type="ARBA" id="ARBA00022737"/>
    </source>
</evidence>
<comment type="similarity">
    <text evidence="2">Belongs to the GLTP family.</text>
</comment>
<dbReference type="Proteomes" id="UP000052978">
    <property type="component" value="Unassembled WGS sequence"/>
</dbReference>
<evidence type="ECO:0000256" key="6">
    <source>
        <dbReference type="ARBA" id="ARBA00023055"/>
    </source>
</evidence>
<evidence type="ECO:0000256" key="7">
    <source>
        <dbReference type="ARBA" id="ARBA00037246"/>
    </source>
</evidence>
<dbReference type="SUPFAM" id="SSF110004">
    <property type="entry name" value="Glycolipid transfer protein, GLTP"/>
    <property type="match status" value="1"/>
</dbReference>
<dbReference type="GO" id="GO:0005829">
    <property type="term" value="C:cytosol"/>
    <property type="evidence" value="ECO:0007669"/>
    <property type="project" value="TreeGrafter"/>
</dbReference>
<evidence type="ECO:0000256" key="2">
    <source>
        <dbReference type="ARBA" id="ARBA00007148"/>
    </source>
</evidence>
<organism evidence="10 11">
    <name type="scientific">Myotis brandtii</name>
    <name type="common">Brandt's bat</name>
    <dbReference type="NCBI Taxonomy" id="109478"/>
    <lineage>
        <taxon>Eukaryota</taxon>
        <taxon>Metazoa</taxon>
        <taxon>Chordata</taxon>
        <taxon>Craniata</taxon>
        <taxon>Vertebrata</taxon>
        <taxon>Euteleostomi</taxon>
        <taxon>Mammalia</taxon>
        <taxon>Eutheria</taxon>
        <taxon>Laurasiatheria</taxon>
        <taxon>Chiroptera</taxon>
        <taxon>Yangochiroptera</taxon>
        <taxon>Vespertilionidae</taxon>
        <taxon>Myotis</taxon>
    </lineage>
</organism>
<evidence type="ECO:0000256" key="1">
    <source>
        <dbReference type="ARBA" id="ARBA00004496"/>
    </source>
</evidence>
<feature type="domain" description="Glycolipid transfer protein" evidence="9">
    <location>
        <begin position="18"/>
        <end position="110"/>
    </location>
</feature>
<dbReference type="InterPro" id="IPR014830">
    <property type="entry name" value="Glycolipid_transfer_prot_dom"/>
</dbReference>
<keyword evidence="3" id="KW-0813">Transport</keyword>
<dbReference type="PANTHER" id="PTHR10219">
    <property type="entry name" value="GLYCOLIPID TRANSFER PROTEIN-RELATED"/>
    <property type="match status" value="1"/>
</dbReference>
<accession>S7MMW7</accession>